<feature type="region of interest" description="Disordered" evidence="1">
    <location>
        <begin position="231"/>
        <end position="274"/>
    </location>
</feature>
<dbReference type="EMBL" id="SOSA01000248">
    <property type="protein sequence ID" value="THC93725.1"/>
    <property type="molecule type" value="Genomic_DNA"/>
</dbReference>
<accession>A0A4S3JF26</accession>
<evidence type="ECO:0000313" key="2">
    <source>
        <dbReference type="EMBL" id="THC93725.1"/>
    </source>
</evidence>
<feature type="compositionally biased region" description="Low complexity" evidence="1">
    <location>
        <begin position="94"/>
        <end position="103"/>
    </location>
</feature>
<dbReference type="VEuPathDB" id="FungiDB:EYZ11_006801"/>
<gene>
    <name evidence="2" type="ORF">EYZ11_006801</name>
</gene>
<protein>
    <submittedName>
        <fullName evidence="2">Uncharacterized protein</fullName>
    </submittedName>
</protein>
<evidence type="ECO:0000313" key="3">
    <source>
        <dbReference type="Proteomes" id="UP000308092"/>
    </source>
</evidence>
<comment type="caution">
    <text evidence="2">The sequence shown here is derived from an EMBL/GenBank/DDBJ whole genome shotgun (WGS) entry which is preliminary data.</text>
</comment>
<dbReference type="STRING" id="1220188.A0A4S3JF26"/>
<evidence type="ECO:0000256" key="1">
    <source>
        <dbReference type="SAM" id="MobiDB-lite"/>
    </source>
</evidence>
<dbReference type="Proteomes" id="UP000308092">
    <property type="component" value="Unassembled WGS sequence"/>
</dbReference>
<dbReference type="AlphaFoldDB" id="A0A4S3JF26"/>
<sequence>MAHGQAVNAVSRFRGEKYDKLEFLYDIDKIRKRALTERTIRAGWREVGIRPWNPSLILQKLGGTAEEEEPLKIYDGDHIIENFKDITVSTTTATTTTTTTTATVQRTPSPPREEENKTPTTLRSFRKEVVIYRRLKIELSPSVDRLLRGGLTQAEKYAMSSIALDEALASKKRPSNSTTRTRRWVHMDGLIYAKDVNRHIEEKKFKEAQKRWKSTLKRHQREAKALMERIAKDIDEAPTPTPASAERDKSEDLWFIDLEGDPDPQEGVCRSGER</sequence>
<keyword evidence="3" id="KW-1185">Reference proteome</keyword>
<reference evidence="2 3" key="1">
    <citation type="submission" date="2019-03" db="EMBL/GenBank/DDBJ databases">
        <title>The genome sequence of a newly discovered highly antifungal drug resistant Aspergillus species, Aspergillus tanneri NIH 1004.</title>
        <authorList>
            <person name="Mounaud S."/>
            <person name="Singh I."/>
            <person name="Joardar V."/>
            <person name="Pakala S."/>
            <person name="Pakala S."/>
            <person name="Venepally P."/>
            <person name="Hoover J."/>
            <person name="Nierman W."/>
            <person name="Chung J."/>
            <person name="Losada L."/>
        </authorList>
    </citation>
    <scope>NUCLEOTIDE SEQUENCE [LARGE SCALE GENOMIC DNA]</scope>
    <source>
        <strain evidence="2 3">NIH1004</strain>
    </source>
</reference>
<feature type="region of interest" description="Disordered" evidence="1">
    <location>
        <begin position="94"/>
        <end position="121"/>
    </location>
</feature>
<name>A0A4S3JF26_9EURO</name>
<proteinExistence type="predicted"/>
<organism evidence="2 3">
    <name type="scientific">Aspergillus tanneri</name>
    <dbReference type="NCBI Taxonomy" id="1220188"/>
    <lineage>
        <taxon>Eukaryota</taxon>
        <taxon>Fungi</taxon>
        <taxon>Dikarya</taxon>
        <taxon>Ascomycota</taxon>
        <taxon>Pezizomycotina</taxon>
        <taxon>Eurotiomycetes</taxon>
        <taxon>Eurotiomycetidae</taxon>
        <taxon>Eurotiales</taxon>
        <taxon>Aspergillaceae</taxon>
        <taxon>Aspergillus</taxon>
        <taxon>Aspergillus subgen. Circumdati</taxon>
    </lineage>
</organism>